<dbReference type="Gene3D" id="3.30.40.10">
    <property type="entry name" value="Zinc/RING finger domain, C3HC4 (zinc finger)"/>
    <property type="match status" value="1"/>
</dbReference>
<dbReference type="Pfam" id="PF25100">
    <property type="entry name" value="DUF7809"/>
    <property type="match status" value="1"/>
</dbReference>
<keyword evidence="4" id="KW-0175">Coiled coil</keyword>
<dbReference type="AlphaFoldDB" id="A0A6A5HAC7"/>
<dbReference type="InterPro" id="IPR001841">
    <property type="entry name" value="Znf_RING"/>
</dbReference>
<keyword evidence="1 3" id="KW-0479">Metal-binding</keyword>
<feature type="coiled-coil region" evidence="4">
    <location>
        <begin position="812"/>
        <end position="839"/>
    </location>
</feature>
<accession>A0A6A5HAC7</accession>
<evidence type="ECO:0000256" key="3">
    <source>
        <dbReference type="PROSITE-ProRule" id="PRU00175"/>
    </source>
</evidence>
<evidence type="ECO:0000256" key="1">
    <source>
        <dbReference type="ARBA" id="ARBA00022771"/>
    </source>
</evidence>
<reference evidence="7 8" key="1">
    <citation type="submission" date="2019-12" db="EMBL/GenBank/DDBJ databases">
        <title>Chromosome-level assembly of the Caenorhabditis remanei genome.</title>
        <authorList>
            <person name="Teterina A.A."/>
            <person name="Willis J.H."/>
            <person name="Phillips P.C."/>
        </authorList>
    </citation>
    <scope>NUCLEOTIDE SEQUENCE [LARGE SCALE GENOMIC DNA]</scope>
    <source>
        <strain evidence="7 8">PX506</strain>
        <tissue evidence="7">Whole organism</tissue>
    </source>
</reference>
<evidence type="ECO:0000256" key="5">
    <source>
        <dbReference type="SAM" id="MobiDB-lite"/>
    </source>
</evidence>
<keyword evidence="2" id="KW-0862">Zinc</keyword>
<feature type="region of interest" description="Disordered" evidence="5">
    <location>
        <begin position="587"/>
        <end position="622"/>
    </location>
</feature>
<keyword evidence="1 3" id="KW-0863">Zinc-finger</keyword>
<dbReference type="RefSeq" id="XP_053588554.1">
    <property type="nucleotide sequence ID" value="XM_053724360.1"/>
</dbReference>
<dbReference type="Proteomes" id="UP000483820">
    <property type="component" value="Chromosome II"/>
</dbReference>
<dbReference type="GO" id="GO:0045087">
    <property type="term" value="P:innate immune response"/>
    <property type="evidence" value="ECO:0007669"/>
    <property type="project" value="TreeGrafter"/>
</dbReference>
<dbReference type="GO" id="GO:0008270">
    <property type="term" value="F:zinc ion binding"/>
    <property type="evidence" value="ECO:0007669"/>
    <property type="project" value="UniProtKB-KW"/>
</dbReference>
<dbReference type="CTD" id="9800263"/>
<dbReference type="Pfam" id="PF13639">
    <property type="entry name" value="zf-RING_2"/>
    <property type="match status" value="1"/>
</dbReference>
<dbReference type="SUPFAM" id="SSF57850">
    <property type="entry name" value="RING/U-box"/>
    <property type="match status" value="1"/>
</dbReference>
<evidence type="ECO:0000313" key="7">
    <source>
        <dbReference type="EMBL" id="KAF1764009.1"/>
    </source>
</evidence>
<dbReference type="InterPro" id="IPR013083">
    <property type="entry name" value="Znf_RING/FYVE/PHD"/>
</dbReference>
<evidence type="ECO:0000256" key="4">
    <source>
        <dbReference type="SAM" id="Coils"/>
    </source>
</evidence>
<dbReference type="EMBL" id="WUAV01000002">
    <property type="protein sequence ID" value="KAF1764009.1"/>
    <property type="molecule type" value="Genomic_DNA"/>
</dbReference>
<dbReference type="KEGG" id="crq:GCK72_003955"/>
<comment type="caution">
    <text evidence="7">The sequence shown here is derived from an EMBL/GenBank/DDBJ whole genome shotgun (WGS) entry which is preliminary data.</text>
</comment>
<feature type="compositionally biased region" description="Low complexity" evidence="5">
    <location>
        <begin position="612"/>
        <end position="622"/>
    </location>
</feature>
<feature type="compositionally biased region" description="Acidic residues" evidence="5">
    <location>
        <begin position="600"/>
        <end position="611"/>
    </location>
</feature>
<dbReference type="GO" id="GO:0045121">
    <property type="term" value="C:membrane raft"/>
    <property type="evidence" value="ECO:0007669"/>
    <property type="project" value="TreeGrafter"/>
</dbReference>
<gene>
    <name evidence="7" type="ORF">GCK72_003955</name>
</gene>
<organism evidence="7 8">
    <name type="scientific">Caenorhabditis remanei</name>
    <name type="common">Caenorhabditis vulgaris</name>
    <dbReference type="NCBI Taxonomy" id="31234"/>
    <lineage>
        <taxon>Eukaryota</taxon>
        <taxon>Metazoa</taxon>
        <taxon>Ecdysozoa</taxon>
        <taxon>Nematoda</taxon>
        <taxon>Chromadorea</taxon>
        <taxon>Rhabditida</taxon>
        <taxon>Rhabditina</taxon>
        <taxon>Rhabditomorpha</taxon>
        <taxon>Rhabditoidea</taxon>
        <taxon>Rhabditidae</taxon>
        <taxon>Peloderinae</taxon>
        <taxon>Caenorhabditis</taxon>
    </lineage>
</organism>
<feature type="coiled-coil region" evidence="4">
    <location>
        <begin position="637"/>
        <end position="762"/>
    </location>
</feature>
<dbReference type="GeneID" id="9800263"/>
<feature type="domain" description="RING-type" evidence="6">
    <location>
        <begin position="957"/>
        <end position="1000"/>
    </location>
</feature>
<evidence type="ECO:0000259" key="6">
    <source>
        <dbReference type="PROSITE" id="PS50089"/>
    </source>
</evidence>
<evidence type="ECO:0000256" key="2">
    <source>
        <dbReference type="ARBA" id="ARBA00022833"/>
    </source>
</evidence>
<dbReference type="InterPro" id="IPR056711">
    <property type="entry name" value="DUF7809"/>
</dbReference>
<protein>
    <recommendedName>
        <fullName evidence="6">RING-type domain-containing protein</fullName>
    </recommendedName>
</protein>
<evidence type="ECO:0000313" key="8">
    <source>
        <dbReference type="Proteomes" id="UP000483820"/>
    </source>
</evidence>
<feature type="compositionally biased region" description="Basic and acidic residues" evidence="5">
    <location>
        <begin position="250"/>
        <end position="272"/>
    </location>
</feature>
<name>A0A6A5HAC7_CAERE</name>
<dbReference type="PANTHER" id="PTHR21447:SF13">
    <property type="entry name" value="RING-TYPE DOMAIN-CONTAINING PROTEIN"/>
    <property type="match status" value="1"/>
</dbReference>
<dbReference type="PANTHER" id="PTHR21447">
    <property type="entry name" value="RING-TYPE DOMAIN-CONTAINING PROTEIN-RELATED"/>
    <property type="match status" value="1"/>
</dbReference>
<proteinExistence type="predicted"/>
<feature type="compositionally biased region" description="Basic and acidic residues" evidence="5">
    <location>
        <begin position="589"/>
        <end position="599"/>
    </location>
</feature>
<feature type="region of interest" description="Disordered" evidence="5">
    <location>
        <begin position="248"/>
        <end position="272"/>
    </location>
</feature>
<sequence length="1012" mass="118597">MSRERITAGDTPVFTTTDFYRIAGKYMKTLIFNTHLEVSRNGLKKQENSKQLESLVSLMEVPHDRVLVFRAKEEMHIKYAFDGSQLFDVYGSPQEFLDEMKIFQDFTQSHKYFTTNPTSTYYSTPFIYFNEKREKFVYKPDLFVILQYMMLLNVPISSDFYRKEVLEKLEKDFEKLSIDEVLEKLKKMVPFVLKEDEARSIHDWLEYERSNDKEWLKSLIVTYTNAGFVLKSLQAILKKRPDVFTFKKPKIPEENQENQEKSTENDEKSEKKEEKKPRLCCRVFQNGNQRFVLKDELYLALGQMCNCKKGRSLKSLCSELVQRIETIQLIPFQEVQKRYKERIEHIQFITVPLRRTKHRAVPIPAPDYGKFYVLGVDAVLEALNSLIWETRVFQKFPVKQKKTLYELFGDLDCLIRQQSDPYLVEHKRLQEIIAICDSKWDFHRKVPTNEVRKVSPDGFTVEDLIEELKYLEINTFFPNIANHAKTAWAEVNRAKRAEVLRTCDMYDALEICQLYCVFEHFPKIKNFFHAQKSCRRVAGYRCTTCLDFWSFGVPSDEPTDLPWDKMSTETDSDSEDVTTLDSEALAKTTVEDSESRDSENSEEDSEVDDVTETASESSSSEVVEFFTTATQTEQSSENLIEKSLEFSEIEREKLEKKVFLIEKKVAEMKNSHAEIVERMRREMKKKQEENEKLKQKVTTFDAIQKSNEKFERKIGRIGIDLQEKQKEIMELRRELSTHTTTTRRNESKIDKLEKELKRIREKPTVSPLIAQENEELKMRISVCESDEIRLHEAYATMKNKFDEDRVAFSERISEMGRNLRIEKNKVTDLEQQVRAQNEDIAEKTHHLRLFHDSNCQLRMENEANKRTIQELMSRFSAPQQNSTYSRGFGMNYESPLPPPPIVIPRIAAIGSERAQRMASASASSLQNSPVPLLTPPPQPILEIRQNPQFMELTDSECLICLTEMIRDDETTIKCHECRRRFHFQCASEWLKVKTICPTCKGKLLDPNEFPAL</sequence>
<dbReference type="PROSITE" id="PS50089">
    <property type="entry name" value="ZF_RING_2"/>
    <property type="match status" value="1"/>
</dbReference>